<evidence type="ECO:0000256" key="10">
    <source>
        <dbReference type="ARBA" id="ARBA00022982"/>
    </source>
</evidence>
<evidence type="ECO:0000256" key="13">
    <source>
        <dbReference type="ARBA" id="ARBA00023157"/>
    </source>
</evidence>
<evidence type="ECO:0000256" key="15">
    <source>
        <dbReference type="ARBA" id="ARBA00032739"/>
    </source>
</evidence>
<evidence type="ECO:0000313" key="18">
    <source>
        <dbReference type="EMBL" id="KAK3955355.1"/>
    </source>
</evidence>
<evidence type="ECO:0000256" key="17">
    <source>
        <dbReference type="SAM" id="MobiDB-lite"/>
    </source>
</evidence>
<feature type="disulfide bond" evidence="16">
    <location>
        <begin position="121"/>
        <end position="157"/>
    </location>
</feature>
<evidence type="ECO:0000256" key="1">
    <source>
        <dbReference type="ARBA" id="ARBA00003195"/>
    </source>
</evidence>
<dbReference type="AlphaFoldDB" id="A0AAN6SIY2"/>
<evidence type="ECO:0000256" key="5">
    <source>
        <dbReference type="ARBA" id="ARBA00011261"/>
    </source>
</evidence>
<comment type="subcellular location">
    <subcellularLocation>
        <location evidence="3">Mitochondrion inner membrane</location>
        <topology evidence="3">Peripheral membrane protein</topology>
    </subcellularLocation>
    <subcellularLocation>
        <location evidence="2">Mitochondrion intermembrane space</location>
    </subcellularLocation>
</comment>
<keyword evidence="9" id="KW-0999">Mitochondrion inner membrane</keyword>
<evidence type="ECO:0000256" key="3">
    <source>
        <dbReference type="ARBA" id="ARBA00004637"/>
    </source>
</evidence>
<keyword evidence="12" id="KW-0472">Membrane</keyword>
<keyword evidence="8" id="KW-0679">Respiratory chain</keyword>
<feature type="disulfide bond" evidence="16">
    <location>
        <begin position="131"/>
        <end position="147"/>
    </location>
</feature>
<evidence type="ECO:0000256" key="11">
    <source>
        <dbReference type="ARBA" id="ARBA00023128"/>
    </source>
</evidence>
<gene>
    <name evidence="18" type="ORF">QBC32DRAFT_333719</name>
</gene>
<organism evidence="18 19">
    <name type="scientific">Pseudoneurospora amorphoporcata</name>
    <dbReference type="NCBI Taxonomy" id="241081"/>
    <lineage>
        <taxon>Eukaryota</taxon>
        <taxon>Fungi</taxon>
        <taxon>Dikarya</taxon>
        <taxon>Ascomycota</taxon>
        <taxon>Pezizomycotina</taxon>
        <taxon>Sordariomycetes</taxon>
        <taxon>Sordariomycetidae</taxon>
        <taxon>Sordariales</taxon>
        <taxon>Sordariaceae</taxon>
        <taxon>Pseudoneurospora</taxon>
    </lineage>
</organism>
<evidence type="ECO:0000256" key="8">
    <source>
        <dbReference type="ARBA" id="ARBA00022660"/>
    </source>
</evidence>
<evidence type="ECO:0000256" key="6">
    <source>
        <dbReference type="ARBA" id="ARBA00013482"/>
    </source>
</evidence>
<comment type="caution">
    <text evidence="18">The sequence shown here is derived from an EMBL/GenBank/DDBJ whole genome shotgun (WGS) entry which is preliminary data.</text>
</comment>
<keyword evidence="11" id="KW-0496">Mitochondrion</keyword>
<keyword evidence="19" id="KW-1185">Reference proteome</keyword>
<dbReference type="PANTHER" id="PTHR15224">
    <property type="entry name" value="NADH DEHYDROGENASE [UBIQUINONE] IRON-SULFUR PROTEIN 5"/>
    <property type="match status" value="1"/>
</dbReference>
<accession>A0AAN6SIY2</accession>
<reference evidence="18" key="2">
    <citation type="submission" date="2023-06" db="EMBL/GenBank/DDBJ databases">
        <authorList>
            <consortium name="Lawrence Berkeley National Laboratory"/>
            <person name="Mondo S.J."/>
            <person name="Hensen N."/>
            <person name="Bonometti L."/>
            <person name="Westerberg I."/>
            <person name="Brannstrom I.O."/>
            <person name="Guillou S."/>
            <person name="Cros-Aarteil S."/>
            <person name="Calhoun S."/>
            <person name="Haridas S."/>
            <person name="Kuo A."/>
            <person name="Pangilinan J."/>
            <person name="Riley R."/>
            <person name="Labutti K."/>
            <person name="Andreopoulos B."/>
            <person name="Lipzen A."/>
            <person name="Chen C."/>
            <person name="Yanf M."/>
            <person name="Daum C."/>
            <person name="Ng V."/>
            <person name="Clum A."/>
            <person name="Steindorff A."/>
            <person name="Ohm R."/>
            <person name="Martin F."/>
            <person name="Silar P."/>
            <person name="Natvig D."/>
            <person name="Lalanne C."/>
            <person name="Gautier V."/>
            <person name="Ament-Velasquez S.L."/>
            <person name="Kruys A."/>
            <person name="Hutchinson M.I."/>
            <person name="Powell A.J."/>
            <person name="Barry K."/>
            <person name="Miller A.N."/>
            <person name="Grigoriev I.V."/>
            <person name="Debuchy R."/>
            <person name="Gladieux P."/>
            <person name="Thoren M.H."/>
            <person name="Johannesson H."/>
        </authorList>
    </citation>
    <scope>NUCLEOTIDE SEQUENCE</scope>
    <source>
        <strain evidence="18">CBS 626.80</strain>
    </source>
</reference>
<evidence type="ECO:0000313" key="19">
    <source>
        <dbReference type="Proteomes" id="UP001303222"/>
    </source>
</evidence>
<keyword evidence="10" id="KW-0249">Electron transport</keyword>
<reference evidence="18" key="1">
    <citation type="journal article" date="2023" name="Mol. Phylogenet. Evol.">
        <title>Genome-scale phylogeny and comparative genomics of the fungal order Sordariales.</title>
        <authorList>
            <person name="Hensen N."/>
            <person name="Bonometti L."/>
            <person name="Westerberg I."/>
            <person name="Brannstrom I.O."/>
            <person name="Guillou S."/>
            <person name="Cros-Aarteil S."/>
            <person name="Calhoun S."/>
            <person name="Haridas S."/>
            <person name="Kuo A."/>
            <person name="Mondo S."/>
            <person name="Pangilinan J."/>
            <person name="Riley R."/>
            <person name="LaButti K."/>
            <person name="Andreopoulos B."/>
            <person name="Lipzen A."/>
            <person name="Chen C."/>
            <person name="Yan M."/>
            <person name="Daum C."/>
            <person name="Ng V."/>
            <person name="Clum A."/>
            <person name="Steindorff A."/>
            <person name="Ohm R.A."/>
            <person name="Martin F."/>
            <person name="Silar P."/>
            <person name="Natvig D.O."/>
            <person name="Lalanne C."/>
            <person name="Gautier V."/>
            <person name="Ament-Velasquez S.L."/>
            <person name="Kruys A."/>
            <person name="Hutchinson M.I."/>
            <person name="Powell A.J."/>
            <person name="Barry K."/>
            <person name="Miller A.N."/>
            <person name="Grigoriev I.V."/>
            <person name="Debuchy R."/>
            <person name="Gladieux P."/>
            <person name="Hiltunen Thoren M."/>
            <person name="Johannesson H."/>
        </authorList>
    </citation>
    <scope>NUCLEOTIDE SEQUENCE</scope>
    <source>
        <strain evidence="18">CBS 626.80</strain>
    </source>
</reference>
<evidence type="ECO:0000256" key="14">
    <source>
        <dbReference type="ARBA" id="ARBA00031222"/>
    </source>
</evidence>
<dbReference type="GO" id="GO:0005743">
    <property type="term" value="C:mitochondrial inner membrane"/>
    <property type="evidence" value="ECO:0007669"/>
    <property type="project" value="UniProtKB-SubCell"/>
</dbReference>
<sequence length="212" mass="24130">MWLSVHSCHRPVADHYQIPMLNQRYQPHLELELGAVQWIAFVAGAVQPHVRRRRRRRRGRDPPRERPASRPKLIHFHACSRLRSLPPQFTTRRTDARSSAYTYKEPAMSSGYGMNGGPSRCFPFWQEVLACYVVNSNEEDSSGKKKCAPMLEDYYECLHHKKEAARVQALQAAYRKAEAEGGYKANPPTAGQIRNLGILGKEEDSKAVLGSK</sequence>
<comment type="subunit">
    <text evidence="5">Mammalian complex I is composed of 45 different subunits. This is a component of the iron-sulfur (IP) fragment of the enzyme.</text>
</comment>
<proteinExistence type="inferred from homology"/>
<dbReference type="GO" id="GO:0032981">
    <property type="term" value="P:mitochondrial respiratory chain complex I assembly"/>
    <property type="evidence" value="ECO:0007669"/>
    <property type="project" value="TreeGrafter"/>
</dbReference>
<evidence type="ECO:0000256" key="4">
    <source>
        <dbReference type="ARBA" id="ARBA00007372"/>
    </source>
</evidence>
<keyword evidence="7" id="KW-0813">Transport</keyword>
<evidence type="ECO:0000256" key="2">
    <source>
        <dbReference type="ARBA" id="ARBA00004569"/>
    </source>
</evidence>
<dbReference type="PANTHER" id="PTHR15224:SF1">
    <property type="entry name" value="NADH DEHYDROGENASE [UBIQUINONE] IRON-SULFUR PROTEIN 5"/>
    <property type="match status" value="1"/>
</dbReference>
<keyword evidence="13 16" id="KW-1015">Disulfide bond</keyword>
<dbReference type="InterPro" id="IPR019342">
    <property type="entry name" value="NADH_UbQ_OxRdtase_FeS-su5"/>
</dbReference>
<evidence type="ECO:0000256" key="9">
    <source>
        <dbReference type="ARBA" id="ARBA00022792"/>
    </source>
</evidence>
<evidence type="ECO:0000256" key="12">
    <source>
        <dbReference type="ARBA" id="ARBA00023136"/>
    </source>
</evidence>
<name>A0AAN6SIY2_9PEZI</name>
<dbReference type="EMBL" id="MU859077">
    <property type="protein sequence ID" value="KAK3955355.1"/>
    <property type="molecule type" value="Genomic_DNA"/>
</dbReference>
<evidence type="ECO:0000256" key="7">
    <source>
        <dbReference type="ARBA" id="ARBA00022448"/>
    </source>
</evidence>
<evidence type="ECO:0000256" key="16">
    <source>
        <dbReference type="PIRSR" id="PIRSR619342-50"/>
    </source>
</evidence>
<dbReference type="Proteomes" id="UP001303222">
    <property type="component" value="Unassembled WGS sequence"/>
</dbReference>
<comment type="function">
    <text evidence="1">Accessory subunit of the mitochondrial membrane respiratory chain NADH dehydrogenase (Complex I), that is believed not to be involved in catalysis. Complex I functions in the transfer of electrons from NADH to the respiratory chain. The immediate electron acceptor for the enzyme is believed to be ubiquinone.</text>
</comment>
<dbReference type="CDD" id="cd24141">
    <property type="entry name" value="NDUFS5-like"/>
    <property type="match status" value="1"/>
</dbReference>
<dbReference type="GO" id="GO:0005758">
    <property type="term" value="C:mitochondrial intermembrane space"/>
    <property type="evidence" value="ECO:0007669"/>
    <property type="project" value="UniProtKB-SubCell"/>
</dbReference>
<feature type="region of interest" description="Disordered" evidence="17">
    <location>
        <begin position="51"/>
        <end position="70"/>
    </location>
</feature>
<dbReference type="Pfam" id="PF10200">
    <property type="entry name" value="Ndufs5"/>
    <property type="match status" value="1"/>
</dbReference>
<protein>
    <recommendedName>
        <fullName evidence="6">NADH dehydrogenase [ubiquinone] iron-sulfur protein 5</fullName>
    </recommendedName>
    <alternativeName>
        <fullName evidence="14">Complex I-15 kDa</fullName>
    </alternativeName>
    <alternativeName>
        <fullName evidence="15">NADH-ubiquinone oxidoreductase 15 kDa subunit</fullName>
    </alternativeName>
</protein>
<comment type="similarity">
    <text evidence="4">Belongs to the complex I NDUFS5 subunit family.</text>
</comment>